<sequence>MLLVLLAQLLPSVMLNCLHTDHRQKIKHALKTESPERIFKKLQAASAKGKKFLGKASHNRFPLFFFCFFELNSYQKALTN</sequence>
<evidence type="ECO:0000256" key="1">
    <source>
        <dbReference type="SAM" id="SignalP"/>
    </source>
</evidence>
<protein>
    <recommendedName>
        <fullName evidence="3">Secreted protein</fullName>
    </recommendedName>
</protein>
<dbReference type="AlphaFoldDB" id="A0A2P2LAD8"/>
<keyword evidence="1" id="KW-0732">Signal</keyword>
<evidence type="ECO:0008006" key="3">
    <source>
        <dbReference type="Google" id="ProtNLM"/>
    </source>
</evidence>
<organism evidence="2">
    <name type="scientific">Rhizophora mucronata</name>
    <name type="common">Asiatic mangrove</name>
    <dbReference type="NCBI Taxonomy" id="61149"/>
    <lineage>
        <taxon>Eukaryota</taxon>
        <taxon>Viridiplantae</taxon>
        <taxon>Streptophyta</taxon>
        <taxon>Embryophyta</taxon>
        <taxon>Tracheophyta</taxon>
        <taxon>Spermatophyta</taxon>
        <taxon>Magnoliopsida</taxon>
        <taxon>eudicotyledons</taxon>
        <taxon>Gunneridae</taxon>
        <taxon>Pentapetalae</taxon>
        <taxon>rosids</taxon>
        <taxon>fabids</taxon>
        <taxon>Malpighiales</taxon>
        <taxon>Rhizophoraceae</taxon>
        <taxon>Rhizophora</taxon>
    </lineage>
</organism>
<accession>A0A2P2LAD8</accession>
<proteinExistence type="predicted"/>
<feature type="chain" id="PRO_5015188600" description="Secreted protein" evidence="1">
    <location>
        <begin position="16"/>
        <end position="80"/>
    </location>
</feature>
<evidence type="ECO:0000313" key="2">
    <source>
        <dbReference type="EMBL" id="MBX14900.1"/>
    </source>
</evidence>
<name>A0A2P2LAD8_RHIMU</name>
<feature type="signal peptide" evidence="1">
    <location>
        <begin position="1"/>
        <end position="15"/>
    </location>
</feature>
<reference evidence="2" key="1">
    <citation type="submission" date="2018-02" db="EMBL/GenBank/DDBJ databases">
        <title>Rhizophora mucronata_Transcriptome.</title>
        <authorList>
            <person name="Meera S.P."/>
            <person name="Sreeshan A."/>
            <person name="Augustine A."/>
        </authorList>
    </citation>
    <scope>NUCLEOTIDE SEQUENCE</scope>
    <source>
        <tissue evidence="2">Leaf</tissue>
    </source>
</reference>
<dbReference type="EMBL" id="GGEC01034416">
    <property type="protein sequence ID" value="MBX14900.1"/>
    <property type="molecule type" value="Transcribed_RNA"/>
</dbReference>